<feature type="region of interest" description="Disordered" evidence="1">
    <location>
        <begin position="75"/>
        <end position="95"/>
    </location>
</feature>
<accession>A0A834UU07</accession>
<protein>
    <recommendedName>
        <fullName evidence="4">DZANK-type domain-containing protein</fullName>
    </recommendedName>
</protein>
<evidence type="ECO:0000313" key="3">
    <source>
        <dbReference type="Proteomes" id="UP000662637"/>
    </source>
</evidence>
<feature type="region of interest" description="Disordered" evidence="1">
    <location>
        <begin position="109"/>
        <end position="157"/>
    </location>
</feature>
<reference evidence="2" key="1">
    <citation type="submission" date="2020-08" db="EMBL/GenBank/DDBJ databases">
        <authorList>
            <person name="Shumante A."/>
            <person name="Zimin A.V."/>
            <person name="Puiu D."/>
            <person name="Salzberg S.L."/>
        </authorList>
    </citation>
    <scope>NUCLEOTIDE SEQUENCE</scope>
    <source>
        <strain evidence="2">WC2-LM</strain>
        <tissue evidence="2">Liver</tissue>
    </source>
</reference>
<dbReference type="Proteomes" id="UP000662637">
    <property type="component" value="Unassembled WGS sequence"/>
</dbReference>
<proteinExistence type="predicted"/>
<organism evidence="2 3">
    <name type="scientific">Marmota monax</name>
    <name type="common">Woodchuck</name>
    <dbReference type="NCBI Taxonomy" id="9995"/>
    <lineage>
        <taxon>Eukaryota</taxon>
        <taxon>Metazoa</taxon>
        <taxon>Chordata</taxon>
        <taxon>Craniata</taxon>
        <taxon>Vertebrata</taxon>
        <taxon>Euteleostomi</taxon>
        <taxon>Mammalia</taxon>
        <taxon>Eutheria</taxon>
        <taxon>Euarchontoglires</taxon>
        <taxon>Glires</taxon>
        <taxon>Rodentia</taxon>
        <taxon>Sciuromorpha</taxon>
        <taxon>Sciuridae</taxon>
        <taxon>Xerinae</taxon>
        <taxon>Marmotini</taxon>
        <taxon>Marmota</taxon>
    </lineage>
</organism>
<comment type="caution">
    <text evidence="2">The sequence shown here is derived from an EMBL/GenBank/DDBJ whole genome shotgun (WGS) entry which is preliminary data.</text>
</comment>
<dbReference type="EMBL" id="WJEC01006818">
    <property type="protein sequence ID" value="KAF7471343.1"/>
    <property type="molecule type" value="Genomic_DNA"/>
</dbReference>
<name>A0A834UU07_MARMO</name>
<evidence type="ECO:0008006" key="4">
    <source>
        <dbReference type="Google" id="ProtNLM"/>
    </source>
</evidence>
<gene>
    <name evidence="2" type="ORF">GHT09_017465</name>
</gene>
<evidence type="ECO:0000313" key="2">
    <source>
        <dbReference type="EMBL" id="KAF7471343.1"/>
    </source>
</evidence>
<sequence length="193" mass="20960">MAGPRHPETGTIRKVKCLVCDTHDMDNRETSVNDNNLQGKGLRLEKPAVRGMECPQCQHVSQEEAPKFCSQCGQRLPPATPRPDSEDDSSVVAPALEEEMECGKVLKENGDLHLSPGSSDRQENAAEPSCDDGTWTVQRESMGSRPWAPPSFSSPRPHMRVSGAVAGLAWVLLPVCVRRIGAGAPLLCCRAYV</sequence>
<dbReference type="AlphaFoldDB" id="A0A834UU07"/>
<evidence type="ECO:0000256" key="1">
    <source>
        <dbReference type="SAM" id="MobiDB-lite"/>
    </source>
</evidence>